<evidence type="ECO:0000256" key="4">
    <source>
        <dbReference type="ARBA" id="ARBA00022692"/>
    </source>
</evidence>
<gene>
    <name evidence="8" type="primary">CG10</name>
    <name evidence="8" type="ORF">FOL47_002260</name>
</gene>
<evidence type="ECO:0000256" key="6">
    <source>
        <dbReference type="ARBA" id="ARBA00023136"/>
    </source>
</evidence>
<proteinExistence type="inferred from homology"/>
<sequence length="268" mass="29078">MGPLSRVYDRLVNCSGRALVLLRVALLSISLLACGALQRVAFKRIAYPLGPYPVLLLCVISAAFIPLFGVPYLYVKIVAGGTDDTRILPYAVIGALNAVNGILTIFGNAFVPGYLQTILQQTVIPFTMILSVFLCGTRYSAQHVIGVVIIILGVALQLEPLFTDSNSDEVSSSSSTSLSWSLVYLIAPLPVALAAVYQELEFSRRKVNLISLMYWSNLIQALLLFMLVPIQLLASSDSEITRWPAAFRCILKSDETVSPECSDGQAGM</sequence>
<dbReference type="Pfam" id="PF08627">
    <property type="entry name" value="CRT-like"/>
    <property type="match status" value="1"/>
</dbReference>
<evidence type="ECO:0000256" key="3">
    <source>
        <dbReference type="ARBA" id="ARBA00022448"/>
    </source>
</evidence>
<feature type="transmembrane region" description="Helical" evidence="7">
    <location>
        <begin position="144"/>
        <end position="162"/>
    </location>
</feature>
<evidence type="ECO:0000313" key="8">
    <source>
        <dbReference type="EMBL" id="KAF4677332.1"/>
    </source>
</evidence>
<protein>
    <submittedName>
        <fullName evidence="8">Cg10p</fullName>
    </submittedName>
</protein>
<evidence type="ECO:0000256" key="5">
    <source>
        <dbReference type="ARBA" id="ARBA00022989"/>
    </source>
</evidence>
<dbReference type="SUPFAM" id="SSF103481">
    <property type="entry name" value="Multidrug resistance efflux transporter EmrE"/>
    <property type="match status" value="1"/>
</dbReference>
<feature type="transmembrane region" description="Helical" evidence="7">
    <location>
        <begin position="87"/>
        <end position="106"/>
    </location>
</feature>
<comment type="caution">
    <text evidence="8">The sequence shown here is derived from an EMBL/GenBank/DDBJ whole genome shotgun (WGS) entry which is preliminary data.</text>
</comment>
<comment type="subcellular location">
    <subcellularLocation>
        <location evidence="1">Membrane</location>
        <topology evidence="1">Multi-pass membrane protein</topology>
    </subcellularLocation>
</comment>
<reference evidence="8 9" key="1">
    <citation type="submission" date="2020-04" db="EMBL/GenBank/DDBJ databases">
        <title>Perkinsus chesapeaki whole genome sequence.</title>
        <authorList>
            <person name="Bogema D.R."/>
        </authorList>
    </citation>
    <scope>NUCLEOTIDE SEQUENCE [LARGE SCALE GENOMIC DNA]</scope>
    <source>
        <strain evidence="8">ATCC PRA-425</strain>
    </source>
</reference>
<keyword evidence="5 7" id="KW-1133">Transmembrane helix</keyword>
<dbReference type="InterPro" id="IPR037185">
    <property type="entry name" value="EmrE-like"/>
</dbReference>
<dbReference type="Proteomes" id="UP000591131">
    <property type="component" value="Unassembled WGS sequence"/>
</dbReference>
<dbReference type="EMBL" id="JAAPAO010000016">
    <property type="protein sequence ID" value="KAF4677332.1"/>
    <property type="molecule type" value="Genomic_DNA"/>
</dbReference>
<accession>A0A7J6N0C9</accession>
<dbReference type="GO" id="GO:0016020">
    <property type="term" value="C:membrane"/>
    <property type="evidence" value="ECO:0007669"/>
    <property type="project" value="UniProtKB-SubCell"/>
</dbReference>
<feature type="transmembrane region" description="Helical" evidence="7">
    <location>
        <begin position="54"/>
        <end position="75"/>
    </location>
</feature>
<evidence type="ECO:0000313" key="9">
    <source>
        <dbReference type="Proteomes" id="UP000591131"/>
    </source>
</evidence>
<dbReference type="OrthoDB" id="416555at2759"/>
<feature type="transmembrane region" description="Helical" evidence="7">
    <location>
        <begin position="212"/>
        <end position="234"/>
    </location>
</feature>
<comment type="similarity">
    <text evidence="2">Belongs to the CRT-like transporter family.</text>
</comment>
<keyword evidence="4 7" id="KW-0812">Transmembrane</keyword>
<dbReference type="PROSITE" id="PS51257">
    <property type="entry name" value="PROKAR_LIPOPROTEIN"/>
    <property type="match status" value="1"/>
</dbReference>
<keyword evidence="3" id="KW-0813">Transport</keyword>
<feature type="transmembrane region" description="Helical" evidence="7">
    <location>
        <begin position="182"/>
        <end position="200"/>
    </location>
</feature>
<dbReference type="PANTHER" id="PTHR31326:SF1">
    <property type="entry name" value="PROTEIN CLT2, CHLOROPLASTIC"/>
    <property type="match status" value="1"/>
</dbReference>
<keyword evidence="6 7" id="KW-0472">Membrane</keyword>
<evidence type="ECO:0000256" key="2">
    <source>
        <dbReference type="ARBA" id="ARBA00006690"/>
    </source>
</evidence>
<dbReference type="PANTHER" id="PTHR31326">
    <property type="entry name" value="PROTEIN CLT2, CHLOROPLASTIC"/>
    <property type="match status" value="1"/>
</dbReference>
<feature type="transmembrane region" description="Helical" evidence="7">
    <location>
        <begin position="118"/>
        <end position="137"/>
    </location>
</feature>
<feature type="transmembrane region" description="Helical" evidence="7">
    <location>
        <begin position="20"/>
        <end position="42"/>
    </location>
</feature>
<keyword evidence="9" id="KW-1185">Reference proteome</keyword>
<evidence type="ECO:0000256" key="1">
    <source>
        <dbReference type="ARBA" id="ARBA00004141"/>
    </source>
</evidence>
<name>A0A7J6N0C9_PERCH</name>
<organism evidence="8 9">
    <name type="scientific">Perkinsus chesapeaki</name>
    <name type="common">Clam parasite</name>
    <name type="synonym">Perkinsus andrewsi</name>
    <dbReference type="NCBI Taxonomy" id="330153"/>
    <lineage>
        <taxon>Eukaryota</taxon>
        <taxon>Sar</taxon>
        <taxon>Alveolata</taxon>
        <taxon>Perkinsozoa</taxon>
        <taxon>Perkinsea</taxon>
        <taxon>Perkinsida</taxon>
        <taxon>Perkinsidae</taxon>
        <taxon>Perkinsus</taxon>
    </lineage>
</organism>
<dbReference type="InterPro" id="IPR013936">
    <property type="entry name" value="CRT-like"/>
</dbReference>
<evidence type="ECO:0000256" key="7">
    <source>
        <dbReference type="SAM" id="Phobius"/>
    </source>
</evidence>
<dbReference type="AlphaFoldDB" id="A0A7J6N0C9"/>